<name>A0ABY9WAX7_9BACI</name>
<reference evidence="1 2" key="1">
    <citation type="submission" date="2023-09" db="EMBL/GenBank/DDBJ databases">
        <title>Different Types of Thermotolerant Ring-Cleaving Dioxygenases derived from Aeribacillus composti HB-1 applied for multiple aromatic hydrocarbons removal.</title>
        <authorList>
            <person name="Cao L."/>
            <person name="Li M."/>
            <person name="Ma T."/>
        </authorList>
    </citation>
    <scope>NUCLEOTIDE SEQUENCE [LARGE SCALE GENOMIC DNA]</scope>
    <source>
        <strain evidence="1 2">HB-1</strain>
    </source>
</reference>
<proteinExistence type="predicted"/>
<gene>
    <name evidence="1" type="ORF">RI196_15655</name>
</gene>
<dbReference type="EMBL" id="CP134501">
    <property type="protein sequence ID" value="WNF32654.1"/>
    <property type="molecule type" value="Genomic_DNA"/>
</dbReference>
<organism evidence="1 2">
    <name type="scientific">Aeribacillus composti</name>
    <dbReference type="NCBI Taxonomy" id="1868734"/>
    <lineage>
        <taxon>Bacteria</taxon>
        <taxon>Bacillati</taxon>
        <taxon>Bacillota</taxon>
        <taxon>Bacilli</taxon>
        <taxon>Bacillales</taxon>
        <taxon>Bacillaceae</taxon>
        <taxon>Aeribacillus</taxon>
    </lineage>
</organism>
<sequence length="70" mass="8252">MGTKKIQIKLTEDGKIFAETIGMKGQECIKYIDLLEKLLESETVDSNYKEEYFQFEETITEQNKLKLKEE</sequence>
<dbReference type="RefSeq" id="WP_066248063.1">
    <property type="nucleotide sequence ID" value="NZ_CP134501.1"/>
</dbReference>
<dbReference type="InterPro" id="IPR021375">
    <property type="entry name" value="DUF2997"/>
</dbReference>
<protein>
    <submittedName>
        <fullName evidence="1">DUF2997 domain-containing protein</fullName>
    </submittedName>
</protein>
<dbReference type="GeneID" id="301127427"/>
<evidence type="ECO:0000313" key="2">
    <source>
        <dbReference type="Proteomes" id="UP001303701"/>
    </source>
</evidence>
<dbReference type="Proteomes" id="UP001303701">
    <property type="component" value="Chromosome"/>
</dbReference>
<keyword evidence="2" id="KW-1185">Reference proteome</keyword>
<dbReference type="Pfam" id="PF11211">
    <property type="entry name" value="DUF2997"/>
    <property type="match status" value="1"/>
</dbReference>
<evidence type="ECO:0000313" key="1">
    <source>
        <dbReference type="EMBL" id="WNF32654.1"/>
    </source>
</evidence>
<accession>A0ABY9WAX7</accession>